<comment type="caution">
    <text evidence="1">The sequence shown here is derived from an EMBL/GenBank/DDBJ whole genome shotgun (WGS) entry which is preliminary data.</text>
</comment>
<reference evidence="1 2" key="1">
    <citation type="journal article" date="2019" name="Microorganisms">
        <title>Systematic Affiliation and Genome Analysis of Subtercola vilae DB165(T) with Particular Emphasis on Cold Adaptation of an Isolate from a High-Altitude Cold Volcano Lake.</title>
        <authorList>
            <person name="Villalobos A.S."/>
            <person name="Wiese J."/>
            <person name="Imhoff J.F."/>
            <person name="Dorador C."/>
            <person name="Keller A."/>
            <person name="Hentschel U."/>
        </authorList>
    </citation>
    <scope>NUCLEOTIDE SEQUENCE [LARGE SCALE GENOMIC DNA]</scope>
    <source>
        <strain evidence="1 2">DB165</strain>
    </source>
</reference>
<proteinExistence type="predicted"/>
<dbReference type="AlphaFoldDB" id="A0A4T2CAP4"/>
<sequence length="392" mass="41037">MPPTIPALDPTAPHLTDVLPSCIAALGGAANRLELRPVDRAVVVLVDGLGAAALRANSGHARHLAARLTKRARIASGFPTTTAAALASLTTGVSPGTHGLVGYTAYVPSADAVKNQLTGWGPTMQPDTWQAQPTLFEQASAAGIGCSAIGAPRYTSSGFTHAVLRGAHYVAGKSIADRFAAARAVLDSAAARSSKALVYVYIPELDMAAHASGWQSDKFTAALETVDAETEAFALRLRQGEGMLLTADHGMLDIPATSHVLFDENPALVRGVAHVAGDPRCLQLHVAGGSGPKEAERQAVIAELLAAWREAEGERAWVLSGDEAVEAGWFGAVLPGIRSRIGDVIVAARKNIAYYDSRTTPAAKRTMIGQHGSWSDDELYVPLLGFGAFERP</sequence>
<gene>
    <name evidence="1" type="ORF">D4765_03500</name>
</gene>
<evidence type="ECO:0000313" key="2">
    <source>
        <dbReference type="Proteomes" id="UP000306192"/>
    </source>
</evidence>
<dbReference type="Gene3D" id="3.40.720.10">
    <property type="entry name" value="Alkaline Phosphatase, subunit A"/>
    <property type="match status" value="1"/>
</dbReference>
<dbReference type="SUPFAM" id="SSF53649">
    <property type="entry name" value="Alkaline phosphatase-like"/>
    <property type="match status" value="1"/>
</dbReference>
<dbReference type="Proteomes" id="UP000306192">
    <property type="component" value="Unassembled WGS sequence"/>
</dbReference>
<dbReference type="GO" id="GO:0016787">
    <property type="term" value="F:hydrolase activity"/>
    <property type="evidence" value="ECO:0007669"/>
    <property type="project" value="UniProtKB-ARBA"/>
</dbReference>
<dbReference type="PANTHER" id="PTHR10151:SF120">
    <property type="entry name" value="BIS(5'-ADENOSYL)-TRIPHOSPHATASE"/>
    <property type="match status" value="1"/>
</dbReference>
<dbReference type="RefSeq" id="WP_136640841.1">
    <property type="nucleotide sequence ID" value="NZ_QYRT01000005.1"/>
</dbReference>
<protein>
    <submittedName>
        <fullName evidence="1">Alkaline phosphatase family protein</fullName>
    </submittedName>
</protein>
<dbReference type="InterPro" id="IPR017850">
    <property type="entry name" value="Alkaline_phosphatase_core_sf"/>
</dbReference>
<dbReference type="Pfam" id="PF01663">
    <property type="entry name" value="Phosphodiest"/>
    <property type="match status" value="1"/>
</dbReference>
<dbReference type="OrthoDB" id="9779267at2"/>
<dbReference type="EMBL" id="QYRT01000005">
    <property type="protein sequence ID" value="TIH39846.1"/>
    <property type="molecule type" value="Genomic_DNA"/>
</dbReference>
<name>A0A4T2CAP4_9MICO</name>
<evidence type="ECO:0000313" key="1">
    <source>
        <dbReference type="EMBL" id="TIH39846.1"/>
    </source>
</evidence>
<dbReference type="InterPro" id="IPR002591">
    <property type="entry name" value="Phosphodiest/P_Trfase"/>
</dbReference>
<keyword evidence="2" id="KW-1185">Reference proteome</keyword>
<accession>A0A4T2CAP4</accession>
<dbReference type="PANTHER" id="PTHR10151">
    <property type="entry name" value="ECTONUCLEOTIDE PYROPHOSPHATASE/PHOSPHODIESTERASE"/>
    <property type="match status" value="1"/>
</dbReference>
<organism evidence="1 2">
    <name type="scientific">Subtercola vilae</name>
    <dbReference type="NCBI Taxonomy" id="2056433"/>
    <lineage>
        <taxon>Bacteria</taxon>
        <taxon>Bacillati</taxon>
        <taxon>Actinomycetota</taxon>
        <taxon>Actinomycetes</taxon>
        <taxon>Micrococcales</taxon>
        <taxon>Microbacteriaceae</taxon>
        <taxon>Subtercola</taxon>
    </lineage>
</organism>